<evidence type="ECO:0000256" key="1">
    <source>
        <dbReference type="ARBA" id="ARBA00004141"/>
    </source>
</evidence>
<gene>
    <name evidence="7" type="ORF">L596_012648</name>
</gene>
<evidence type="ECO:0000313" key="8">
    <source>
        <dbReference type="Proteomes" id="UP000298663"/>
    </source>
</evidence>
<feature type="transmembrane region" description="Helical" evidence="6">
    <location>
        <begin position="75"/>
        <end position="99"/>
    </location>
</feature>
<sequence length="151" mass="17285">MSSAAVYYFHLKFNIYLTIVTGLSSLLIYAVIIGSLIFNRKKRKSKIREFREKMSNLVTDTNVLHETLNKVELKLTIVVLFHTLLLATDAGTAIIMFVVKEHKKELSYVNFFVQDLLCGSNPYLLLAFSSQLRKRISPIVKQLSVTVRENT</sequence>
<feature type="transmembrane region" description="Helical" evidence="6">
    <location>
        <begin position="15"/>
        <end position="38"/>
    </location>
</feature>
<keyword evidence="8" id="KW-1185">Reference proteome</keyword>
<name>A0A4V6A4V0_STECR</name>
<reference evidence="7 8" key="2">
    <citation type="journal article" date="2019" name="G3 (Bethesda)">
        <title>Hybrid Assembly of the Genome of the Entomopathogenic Nematode Steinernema carpocapsae Identifies the X-Chromosome.</title>
        <authorList>
            <person name="Serra L."/>
            <person name="Macchietto M."/>
            <person name="Macias-Munoz A."/>
            <person name="McGill C.J."/>
            <person name="Rodriguez I.M."/>
            <person name="Rodriguez B."/>
            <person name="Murad R."/>
            <person name="Mortazavi A."/>
        </authorList>
    </citation>
    <scope>NUCLEOTIDE SEQUENCE [LARGE SCALE GENOMIC DNA]</scope>
    <source>
        <strain evidence="7 8">ALL</strain>
    </source>
</reference>
<evidence type="ECO:0000256" key="3">
    <source>
        <dbReference type="ARBA" id="ARBA00022692"/>
    </source>
</evidence>
<evidence type="ECO:0000256" key="2">
    <source>
        <dbReference type="ARBA" id="ARBA00005692"/>
    </source>
</evidence>
<comment type="subcellular location">
    <subcellularLocation>
        <location evidence="1">Membrane</location>
        <topology evidence="1">Multi-pass membrane protein</topology>
    </subcellularLocation>
</comment>
<accession>A0A4V6A4V0</accession>
<evidence type="ECO:0000313" key="7">
    <source>
        <dbReference type="EMBL" id="TKR88395.1"/>
    </source>
</evidence>
<dbReference type="GO" id="GO:0004888">
    <property type="term" value="F:transmembrane signaling receptor activity"/>
    <property type="evidence" value="ECO:0007669"/>
    <property type="project" value="InterPro"/>
</dbReference>
<dbReference type="EMBL" id="AZBU02000003">
    <property type="protein sequence ID" value="TKR88395.1"/>
    <property type="molecule type" value="Genomic_DNA"/>
</dbReference>
<organism evidence="7 8">
    <name type="scientific">Steinernema carpocapsae</name>
    <name type="common">Entomopathogenic nematode</name>
    <dbReference type="NCBI Taxonomy" id="34508"/>
    <lineage>
        <taxon>Eukaryota</taxon>
        <taxon>Metazoa</taxon>
        <taxon>Ecdysozoa</taxon>
        <taxon>Nematoda</taxon>
        <taxon>Chromadorea</taxon>
        <taxon>Rhabditida</taxon>
        <taxon>Tylenchina</taxon>
        <taxon>Panagrolaimomorpha</taxon>
        <taxon>Strongyloidoidea</taxon>
        <taxon>Steinernematidae</taxon>
        <taxon>Steinernema</taxon>
    </lineage>
</organism>
<dbReference type="InterPro" id="IPR000609">
    <property type="entry name" value="7TM_GPCR_serpentine_rcpt_Srg"/>
</dbReference>
<comment type="caution">
    <text evidence="6">Lacks conserved residue(s) required for the propagation of feature annotation.</text>
</comment>
<dbReference type="OrthoDB" id="5798218at2759"/>
<reference evidence="7 8" key="1">
    <citation type="journal article" date="2015" name="Genome Biol.">
        <title>Comparative genomics of Steinernema reveals deeply conserved gene regulatory networks.</title>
        <authorList>
            <person name="Dillman A.R."/>
            <person name="Macchietto M."/>
            <person name="Porter C.F."/>
            <person name="Rogers A."/>
            <person name="Williams B."/>
            <person name="Antoshechkin I."/>
            <person name="Lee M.M."/>
            <person name="Goodwin Z."/>
            <person name="Lu X."/>
            <person name="Lewis E.E."/>
            <person name="Goodrich-Blair H."/>
            <person name="Stock S.P."/>
            <person name="Adams B.J."/>
            <person name="Sternberg P.W."/>
            <person name="Mortazavi A."/>
        </authorList>
    </citation>
    <scope>NUCLEOTIDE SEQUENCE [LARGE SCALE GENOMIC DNA]</scope>
    <source>
        <strain evidence="7 8">ALL</strain>
    </source>
</reference>
<protein>
    <recommendedName>
        <fullName evidence="6">Serpentine receptor class gamma</fullName>
    </recommendedName>
</protein>
<keyword evidence="5 6" id="KW-0472">Membrane</keyword>
<comment type="caution">
    <text evidence="7">The sequence shown here is derived from an EMBL/GenBank/DDBJ whole genome shotgun (WGS) entry which is preliminary data.</text>
</comment>
<dbReference type="Pfam" id="PF02118">
    <property type="entry name" value="Srg"/>
    <property type="match status" value="1"/>
</dbReference>
<dbReference type="GO" id="GO:0016020">
    <property type="term" value="C:membrane"/>
    <property type="evidence" value="ECO:0007669"/>
    <property type="project" value="UniProtKB-SubCell"/>
</dbReference>
<keyword evidence="4 6" id="KW-1133">Transmembrane helix</keyword>
<proteinExistence type="inferred from homology"/>
<comment type="similarity">
    <text evidence="2 6">Belongs to the nematode receptor-like protein srg family.</text>
</comment>
<evidence type="ECO:0000256" key="6">
    <source>
        <dbReference type="RuleBase" id="RU280813"/>
    </source>
</evidence>
<evidence type="ECO:0000256" key="5">
    <source>
        <dbReference type="ARBA" id="ARBA00023136"/>
    </source>
</evidence>
<dbReference type="Proteomes" id="UP000298663">
    <property type="component" value="Unassembled WGS sequence"/>
</dbReference>
<evidence type="ECO:0000256" key="4">
    <source>
        <dbReference type="ARBA" id="ARBA00022989"/>
    </source>
</evidence>
<dbReference type="AlphaFoldDB" id="A0A4V6A4V0"/>
<dbReference type="GO" id="GO:0007606">
    <property type="term" value="P:sensory perception of chemical stimulus"/>
    <property type="evidence" value="ECO:0007669"/>
    <property type="project" value="UniProtKB-UniRule"/>
</dbReference>
<keyword evidence="3 6" id="KW-0812">Transmembrane</keyword>